<keyword evidence="10" id="KW-1185">Reference proteome</keyword>
<proteinExistence type="inferred from homology"/>
<dbReference type="EMBL" id="GL446193">
    <property type="protein sequence ID" value="EFN88318.1"/>
    <property type="molecule type" value="Genomic_DNA"/>
</dbReference>
<evidence type="ECO:0000256" key="1">
    <source>
        <dbReference type="ARBA" id="ARBA00004613"/>
    </source>
</evidence>
<organism evidence="10">
    <name type="scientific">Harpegnathos saltator</name>
    <name type="common">Jerdon's jumping ant</name>
    <dbReference type="NCBI Taxonomy" id="610380"/>
    <lineage>
        <taxon>Eukaryota</taxon>
        <taxon>Metazoa</taxon>
        <taxon>Ecdysozoa</taxon>
        <taxon>Arthropoda</taxon>
        <taxon>Hexapoda</taxon>
        <taxon>Insecta</taxon>
        <taxon>Pterygota</taxon>
        <taxon>Neoptera</taxon>
        <taxon>Endopterygota</taxon>
        <taxon>Hymenoptera</taxon>
        <taxon>Apocrita</taxon>
        <taxon>Aculeata</taxon>
        <taxon>Formicoidea</taxon>
        <taxon>Formicidae</taxon>
        <taxon>Ponerinae</taxon>
        <taxon>Ponerini</taxon>
        <taxon>Harpegnathos</taxon>
    </lineage>
</organism>
<dbReference type="STRING" id="610380.E2B7P0"/>
<protein>
    <submittedName>
        <fullName evidence="9">Protein CREG1</fullName>
    </submittedName>
</protein>
<dbReference type="OrthoDB" id="46836at2759"/>
<comment type="similarity">
    <text evidence="2">Belongs to the CREG family.</text>
</comment>
<sequence>MLRVVSIIVVSILISEAISHNLESNNEQEKKFEEILQWLQEIQERSGIDKPVTQVRVNFHDNKQDAGENSNRDSLANQKSRRSIVIRRDTRSANKDPPPVDQAVLMARYVVNQADWTSVATISTRKDIQSFPVANVISFSDGPVGSGSGIPYMYITPLDFTAQDLVKDHRASLLMTLAQGSYCKNKQWDPMDPRCARVILTGKIKGLNDKSVEYQRAKRAVFGRHPHLKNMPPDHDFFFVKLKISAIALLDTFGGPKYIDVKDYLYPPVNNITEAVQHFLLKRQASESLKLLEDSEKNFDTDLDVPIYQAHRIT</sequence>
<dbReference type="InParanoid" id="E2B7P0"/>
<feature type="compositionally biased region" description="Polar residues" evidence="6">
    <location>
        <begin position="67"/>
        <end position="78"/>
    </location>
</feature>
<name>E2B7P0_HARSA</name>
<dbReference type="KEGG" id="hst:105191976"/>
<feature type="signal peptide" evidence="7">
    <location>
        <begin position="1"/>
        <end position="19"/>
    </location>
</feature>
<dbReference type="FunCoup" id="E2B7P0">
    <property type="interactions" value="10"/>
</dbReference>
<evidence type="ECO:0000256" key="6">
    <source>
        <dbReference type="SAM" id="MobiDB-lite"/>
    </source>
</evidence>
<feature type="region of interest" description="Disordered" evidence="6">
    <location>
        <begin position="61"/>
        <end position="99"/>
    </location>
</feature>
<dbReference type="FunFam" id="2.30.110.10:FF:000004">
    <property type="entry name" value="Cellular repressor of E1A-stimulated genes 1"/>
    <property type="match status" value="1"/>
</dbReference>
<dbReference type="PANTHER" id="PTHR13343:SF17">
    <property type="entry name" value="CELLULAR REPRESSOR OF E1A-STIMULATED GENES, ISOFORM A"/>
    <property type="match status" value="1"/>
</dbReference>
<evidence type="ECO:0000256" key="4">
    <source>
        <dbReference type="ARBA" id="ARBA00022729"/>
    </source>
</evidence>
<dbReference type="PhylomeDB" id="E2B7P0"/>
<keyword evidence="3" id="KW-0964">Secreted</keyword>
<evidence type="ECO:0000256" key="3">
    <source>
        <dbReference type="ARBA" id="ARBA00022525"/>
    </source>
</evidence>
<accession>E2B7P0</accession>
<dbReference type="AlphaFoldDB" id="E2B7P0"/>
<dbReference type="Gene3D" id="2.30.110.10">
    <property type="entry name" value="Electron Transport, Fmn-binding Protein, Chain A"/>
    <property type="match status" value="1"/>
</dbReference>
<feature type="chain" id="PRO_5003157647" evidence="7">
    <location>
        <begin position="20"/>
        <end position="314"/>
    </location>
</feature>
<evidence type="ECO:0000313" key="9">
    <source>
        <dbReference type="EMBL" id="EFN88318.1"/>
    </source>
</evidence>
<gene>
    <name evidence="9" type="ORF">EAI_08813</name>
</gene>
<dbReference type="GO" id="GO:0005615">
    <property type="term" value="C:extracellular space"/>
    <property type="evidence" value="ECO:0007669"/>
    <property type="project" value="TreeGrafter"/>
</dbReference>
<evidence type="ECO:0000256" key="2">
    <source>
        <dbReference type="ARBA" id="ARBA00009230"/>
    </source>
</evidence>
<dbReference type="Proteomes" id="UP000008237">
    <property type="component" value="Unassembled WGS sequence"/>
</dbReference>
<dbReference type="SUPFAM" id="SSF50475">
    <property type="entry name" value="FMN-binding split barrel"/>
    <property type="match status" value="1"/>
</dbReference>
<dbReference type="GO" id="GO:0012505">
    <property type="term" value="C:endomembrane system"/>
    <property type="evidence" value="ECO:0007669"/>
    <property type="project" value="UniProtKB-ARBA"/>
</dbReference>
<evidence type="ECO:0000256" key="5">
    <source>
        <dbReference type="ARBA" id="ARBA00023180"/>
    </source>
</evidence>
<dbReference type="PANTHER" id="PTHR13343">
    <property type="entry name" value="CREG1 PROTEIN"/>
    <property type="match status" value="1"/>
</dbReference>
<dbReference type="Pfam" id="PF13883">
    <property type="entry name" value="CREG_beta-barrel"/>
    <property type="match status" value="1"/>
</dbReference>
<dbReference type="InterPro" id="IPR012349">
    <property type="entry name" value="Split_barrel_FMN-bd"/>
</dbReference>
<dbReference type="GO" id="GO:0005737">
    <property type="term" value="C:cytoplasm"/>
    <property type="evidence" value="ECO:0007669"/>
    <property type="project" value="UniProtKB-ARBA"/>
</dbReference>
<comment type="subcellular location">
    <subcellularLocation>
        <location evidence="1">Secreted</location>
    </subcellularLocation>
</comment>
<evidence type="ECO:0000256" key="7">
    <source>
        <dbReference type="SAM" id="SignalP"/>
    </source>
</evidence>
<keyword evidence="5" id="KW-0325">Glycoprotein</keyword>
<dbReference type="InterPro" id="IPR055343">
    <property type="entry name" value="CREG_beta-barrel"/>
</dbReference>
<keyword evidence="4 7" id="KW-0732">Signal</keyword>
<reference evidence="9 10" key="1">
    <citation type="journal article" date="2010" name="Science">
        <title>Genomic comparison of the ants Camponotus floridanus and Harpegnathos saltator.</title>
        <authorList>
            <person name="Bonasio R."/>
            <person name="Zhang G."/>
            <person name="Ye C."/>
            <person name="Mutti N.S."/>
            <person name="Fang X."/>
            <person name="Qin N."/>
            <person name="Donahue G."/>
            <person name="Yang P."/>
            <person name="Li Q."/>
            <person name="Li C."/>
            <person name="Zhang P."/>
            <person name="Huang Z."/>
            <person name="Berger S.L."/>
            <person name="Reinberg D."/>
            <person name="Wang J."/>
            <person name="Liebig J."/>
        </authorList>
    </citation>
    <scope>NUCLEOTIDE SEQUENCE [LARGE SCALE GENOMIC DNA]</scope>
    <source>
        <strain evidence="9 10">R22 G/1</strain>
    </source>
</reference>
<evidence type="ECO:0000313" key="10">
    <source>
        <dbReference type="Proteomes" id="UP000008237"/>
    </source>
</evidence>
<evidence type="ECO:0000259" key="8">
    <source>
        <dbReference type="Pfam" id="PF13883"/>
    </source>
</evidence>
<feature type="domain" description="CREG-like beta-barrel" evidence="8">
    <location>
        <begin position="98"/>
        <end position="265"/>
    </location>
</feature>